<reference evidence="8" key="1">
    <citation type="submission" date="2020-02" db="EMBL/GenBank/DDBJ databases">
        <title>Flavobacterium sp. genome.</title>
        <authorList>
            <person name="Jung H.S."/>
            <person name="Baek J.H."/>
            <person name="Jeon C.O."/>
        </authorList>
    </citation>
    <scope>NUCLEOTIDE SEQUENCE</scope>
    <source>
        <strain evidence="8">SE-s28</strain>
    </source>
</reference>
<proteinExistence type="inferred from homology"/>
<evidence type="ECO:0000313" key="9">
    <source>
        <dbReference type="Proteomes" id="UP000712080"/>
    </source>
</evidence>
<feature type="transmembrane region" description="Helical" evidence="6">
    <location>
        <begin position="243"/>
        <end position="262"/>
    </location>
</feature>
<comment type="subcellular location">
    <subcellularLocation>
        <location evidence="1">Membrane</location>
        <topology evidence="1">Multi-pass membrane protein</topology>
    </subcellularLocation>
</comment>
<evidence type="ECO:0000256" key="1">
    <source>
        <dbReference type="ARBA" id="ARBA00004141"/>
    </source>
</evidence>
<dbReference type="InterPro" id="IPR000620">
    <property type="entry name" value="EamA_dom"/>
</dbReference>
<feature type="transmembrane region" description="Helical" evidence="6">
    <location>
        <begin position="7"/>
        <end position="25"/>
    </location>
</feature>
<keyword evidence="4 6" id="KW-1133">Transmembrane helix</keyword>
<organism evidence="8 9">
    <name type="scientific">Flavobacterium silvaticum</name>
    <dbReference type="NCBI Taxonomy" id="1852020"/>
    <lineage>
        <taxon>Bacteria</taxon>
        <taxon>Pseudomonadati</taxon>
        <taxon>Bacteroidota</taxon>
        <taxon>Flavobacteriia</taxon>
        <taxon>Flavobacteriales</taxon>
        <taxon>Flavobacteriaceae</taxon>
        <taxon>Flavobacterium</taxon>
    </lineage>
</organism>
<evidence type="ECO:0000256" key="4">
    <source>
        <dbReference type="ARBA" id="ARBA00022989"/>
    </source>
</evidence>
<evidence type="ECO:0000313" key="8">
    <source>
        <dbReference type="EMBL" id="NMH27033.1"/>
    </source>
</evidence>
<dbReference type="Proteomes" id="UP000712080">
    <property type="component" value="Unassembled WGS sequence"/>
</dbReference>
<feature type="domain" description="EamA" evidence="7">
    <location>
        <begin position="9"/>
        <end position="137"/>
    </location>
</feature>
<evidence type="ECO:0000256" key="2">
    <source>
        <dbReference type="ARBA" id="ARBA00007362"/>
    </source>
</evidence>
<feature type="domain" description="EamA" evidence="7">
    <location>
        <begin position="151"/>
        <end position="286"/>
    </location>
</feature>
<dbReference type="Pfam" id="PF00892">
    <property type="entry name" value="EamA"/>
    <property type="match status" value="2"/>
</dbReference>
<name>A0A972FJQ1_9FLAO</name>
<dbReference type="PANTHER" id="PTHR32322:SF2">
    <property type="entry name" value="EAMA DOMAIN-CONTAINING PROTEIN"/>
    <property type="match status" value="1"/>
</dbReference>
<feature type="transmembrane region" description="Helical" evidence="6">
    <location>
        <begin position="121"/>
        <end position="143"/>
    </location>
</feature>
<feature type="transmembrane region" description="Helical" evidence="6">
    <location>
        <begin position="149"/>
        <end position="168"/>
    </location>
</feature>
<dbReference type="EMBL" id="JAAMPU010000098">
    <property type="protein sequence ID" value="NMH27033.1"/>
    <property type="molecule type" value="Genomic_DNA"/>
</dbReference>
<gene>
    <name evidence="8" type="ORF">G6047_03230</name>
</gene>
<feature type="transmembrane region" description="Helical" evidence="6">
    <location>
        <begin position="96"/>
        <end position="114"/>
    </location>
</feature>
<evidence type="ECO:0000256" key="5">
    <source>
        <dbReference type="ARBA" id="ARBA00023136"/>
    </source>
</evidence>
<keyword evidence="9" id="KW-1185">Reference proteome</keyword>
<keyword evidence="5 6" id="KW-0472">Membrane</keyword>
<comment type="similarity">
    <text evidence="2">Belongs to the EamA transporter family.</text>
</comment>
<dbReference type="InterPro" id="IPR037185">
    <property type="entry name" value="EmrE-like"/>
</dbReference>
<feature type="transmembrane region" description="Helical" evidence="6">
    <location>
        <begin position="268"/>
        <end position="286"/>
    </location>
</feature>
<feature type="transmembrane region" description="Helical" evidence="6">
    <location>
        <begin position="216"/>
        <end position="236"/>
    </location>
</feature>
<keyword evidence="3 6" id="KW-0812">Transmembrane</keyword>
<dbReference type="GO" id="GO:0016020">
    <property type="term" value="C:membrane"/>
    <property type="evidence" value="ECO:0007669"/>
    <property type="project" value="UniProtKB-SubCell"/>
</dbReference>
<comment type="caution">
    <text evidence="8">The sequence shown here is derived from an EMBL/GenBank/DDBJ whole genome shotgun (WGS) entry which is preliminary data.</text>
</comment>
<dbReference type="RefSeq" id="WP_169526039.1">
    <property type="nucleotide sequence ID" value="NZ_JAAMPU010000098.1"/>
</dbReference>
<sequence length="288" mass="31092">MPSNLTKWFLLIPLALIWGSSFILIKRGLLGLSPFELGALRLTCASTFLIVIGWRSLLTIPTQKWKYLALTAACGSFFPAFLFALGQTHISSTVSAIMNSLTPLNVLIIGIWAYKIDFKRIQVFGVLIGMIGSCVLILCGSKAVTVEDFSYVLLVYVACICYAANINFIKTYLSDLKPLAISAGNATLMLLPALAILFTCGFFHKLDNDTVLTSAGYIIILGIVGTGVANILFFRLIQISTPVFASAVTYLIPIVAFGWGVLDGEALNVVQCLGALIVLCGVYLSSKK</sequence>
<evidence type="ECO:0000256" key="6">
    <source>
        <dbReference type="SAM" id="Phobius"/>
    </source>
</evidence>
<dbReference type="AlphaFoldDB" id="A0A972FJQ1"/>
<feature type="transmembrane region" description="Helical" evidence="6">
    <location>
        <begin position="37"/>
        <end position="55"/>
    </location>
</feature>
<accession>A0A972FJQ1</accession>
<dbReference type="SUPFAM" id="SSF103481">
    <property type="entry name" value="Multidrug resistance efflux transporter EmrE"/>
    <property type="match status" value="2"/>
</dbReference>
<feature type="transmembrane region" description="Helical" evidence="6">
    <location>
        <begin position="180"/>
        <end position="204"/>
    </location>
</feature>
<evidence type="ECO:0000256" key="3">
    <source>
        <dbReference type="ARBA" id="ARBA00022692"/>
    </source>
</evidence>
<dbReference type="InterPro" id="IPR050638">
    <property type="entry name" value="AA-Vitamin_Transporters"/>
</dbReference>
<evidence type="ECO:0000259" key="7">
    <source>
        <dbReference type="Pfam" id="PF00892"/>
    </source>
</evidence>
<dbReference type="PANTHER" id="PTHR32322">
    <property type="entry name" value="INNER MEMBRANE TRANSPORTER"/>
    <property type="match status" value="1"/>
</dbReference>
<feature type="transmembrane region" description="Helical" evidence="6">
    <location>
        <begin position="67"/>
        <end position="90"/>
    </location>
</feature>
<protein>
    <submittedName>
        <fullName evidence="8">DMT family transporter</fullName>
    </submittedName>
</protein>